<feature type="compositionally biased region" description="Polar residues" evidence="2">
    <location>
        <begin position="348"/>
        <end position="369"/>
    </location>
</feature>
<proteinExistence type="predicted"/>
<name>A0AA38N1F2_9AGAR</name>
<evidence type="ECO:0000313" key="4">
    <source>
        <dbReference type="Proteomes" id="UP001176059"/>
    </source>
</evidence>
<gene>
    <name evidence="3" type="ORF">DFJ43DRAFT_1039328</name>
</gene>
<feature type="region of interest" description="Disordered" evidence="2">
    <location>
        <begin position="348"/>
        <end position="382"/>
    </location>
</feature>
<evidence type="ECO:0000256" key="1">
    <source>
        <dbReference type="SAM" id="Coils"/>
    </source>
</evidence>
<evidence type="ECO:0000256" key="2">
    <source>
        <dbReference type="SAM" id="MobiDB-lite"/>
    </source>
</evidence>
<dbReference type="AlphaFoldDB" id="A0AA38N1F2"/>
<dbReference type="EMBL" id="JANVFO010000024">
    <property type="protein sequence ID" value="KAJ3732468.1"/>
    <property type="molecule type" value="Genomic_DNA"/>
</dbReference>
<organism evidence="3 4">
    <name type="scientific">Lentinula guzmanii</name>
    <dbReference type="NCBI Taxonomy" id="2804957"/>
    <lineage>
        <taxon>Eukaryota</taxon>
        <taxon>Fungi</taxon>
        <taxon>Dikarya</taxon>
        <taxon>Basidiomycota</taxon>
        <taxon>Agaricomycotina</taxon>
        <taxon>Agaricomycetes</taxon>
        <taxon>Agaricomycetidae</taxon>
        <taxon>Agaricales</taxon>
        <taxon>Marasmiineae</taxon>
        <taxon>Omphalotaceae</taxon>
        <taxon>Lentinula</taxon>
    </lineage>
</organism>
<feature type="coiled-coil region" evidence="1">
    <location>
        <begin position="71"/>
        <end position="197"/>
    </location>
</feature>
<accession>A0AA38N1F2</accession>
<protein>
    <submittedName>
        <fullName evidence="3">Uncharacterized protein</fullName>
    </submittedName>
</protein>
<feature type="compositionally biased region" description="Acidic residues" evidence="2">
    <location>
        <begin position="372"/>
        <end position="382"/>
    </location>
</feature>
<comment type="caution">
    <text evidence="3">The sequence shown here is derived from an EMBL/GenBank/DDBJ whole genome shotgun (WGS) entry which is preliminary data.</text>
</comment>
<reference evidence="3" key="1">
    <citation type="submission" date="2022-08" db="EMBL/GenBank/DDBJ databases">
        <authorList>
            <consortium name="DOE Joint Genome Institute"/>
            <person name="Min B."/>
            <person name="Sierra-Patev S."/>
            <person name="Naranjo-Ortiz M."/>
            <person name="Looney B."/>
            <person name="Konkel Z."/>
            <person name="Slot J.C."/>
            <person name="Sakamoto Y."/>
            <person name="Steenwyk J.L."/>
            <person name="Rokas A."/>
            <person name="Carro J."/>
            <person name="Camarero S."/>
            <person name="Ferreira P."/>
            <person name="Molpeceres G."/>
            <person name="Ruiz-duenas F.J."/>
            <person name="Serrano A."/>
            <person name="Henrissat B."/>
            <person name="Drula E."/>
            <person name="Hughes K.W."/>
            <person name="Mata J.L."/>
            <person name="Ishikawa N.K."/>
            <person name="Vargas-Isla R."/>
            <person name="Ushijima S."/>
            <person name="Smith C.A."/>
            <person name="Ahrendt S."/>
            <person name="Andreopoulos W."/>
            <person name="He G."/>
            <person name="LaButti K."/>
            <person name="Lipzen A."/>
            <person name="Ng V."/>
            <person name="Riley R."/>
            <person name="Sandor L."/>
            <person name="Barry K."/>
            <person name="Martinez A.T."/>
            <person name="Xiao Y."/>
            <person name="Gibbons J.G."/>
            <person name="Terashima K."/>
            <person name="Hibbett D.S."/>
            <person name="Grigoriev I.V."/>
        </authorList>
    </citation>
    <scope>NUCLEOTIDE SEQUENCE</scope>
    <source>
        <strain evidence="3">ET3784</strain>
    </source>
</reference>
<feature type="region of interest" description="Disordered" evidence="2">
    <location>
        <begin position="286"/>
        <end position="335"/>
    </location>
</feature>
<reference evidence="3" key="2">
    <citation type="journal article" date="2023" name="Proc. Natl. Acad. Sci. U.S.A.">
        <title>A global phylogenomic analysis of the shiitake genus Lentinula.</title>
        <authorList>
            <person name="Sierra-Patev S."/>
            <person name="Min B."/>
            <person name="Naranjo-Ortiz M."/>
            <person name="Looney B."/>
            <person name="Konkel Z."/>
            <person name="Slot J.C."/>
            <person name="Sakamoto Y."/>
            <person name="Steenwyk J.L."/>
            <person name="Rokas A."/>
            <person name="Carro J."/>
            <person name="Camarero S."/>
            <person name="Ferreira P."/>
            <person name="Molpeceres G."/>
            <person name="Ruiz-Duenas F.J."/>
            <person name="Serrano A."/>
            <person name="Henrissat B."/>
            <person name="Drula E."/>
            <person name="Hughes K.W."/>
            <person name="Mata J.L."/>
            <person name="Ishikawa N.K."/>
            <person name="Vargas-Isla R."/>
            <person name="Ushijima S."/>
            <person name="Smith C.A."/>
            <person name="Donoghue J."/>
            <person name="Ahrendt S."/>
            <person name="Andreopoulos W."/>
            <person name="He G."/>
            <person name="LaButti K."/>
            <person name="Lipzen A."/>
            <person name="Ng V."/>
            <person name="Riley R."/>
            <person name="Sandor L."/>
            <person name="Barry K."/>
            <person name="Martinez A.T."/>
            <person name="Xiao Y."/>
            <person name="Gibbons J.G."/>
            <person name="Terashima K."/>
            <person name="Grigoriev I.V."/>
            <person name="Hibbett D."/>
        </authorList>
    </citation>
    <scope>NUCLEOTIDE SEQUENCE</scope>
    <source>
        <strain evidence="3">ET3784</strain>
    </source>
</reference>
<keyword evidence="1" id="KW-0175">Coiled coil</keyword>
<sequence>MCEIIHLRLKSHIEEIQGSPYPHHSRASPIRVSEVLTGRGCPAARAGPGPGEFLGIWYKSDGKMFQYICLKQGASQNLELSSNRIKELEAQLKPLQERLNGDWVHSIMTKSCFEQTKSNLADQQKKVIDLQKQLADSKEADLLKQVAALKKDAETCSQDNQRLKDQCEDIKKLKETNHKLEQTNAEYRADIDKMASTPGTIDSTVPQIFGATRRNARKILSKVDVEAAISGANRKYMLRGPIESNNPCYAADTESDDPSQFSYMLGQKPKLKSPYLVKTKRANAGAGLTNDKGKQNLASTVPPNPTMDVMSGLNDTPTNTTPGTNGKGKQKESTAPVTPIIDMTSAVNDTTTNMMPGSTNPKGKQKASTSSGEEDIHSDDDIESKKLVRMQLREMLNVTKNNNGTRRPGIEQVLKSCLEDFLNGAAESGPGLRCTYLNTSGQSIDELMASTSGSHPRTSLS</sequence>
<keyword evidence="4" id="KW-1185">Reference proteome</keyword>
<evidence type="ECO:0000313" key="3">
    <source>
        <dbReference type="EMBL" id="KAJ3732468.1"/>
    </source>
</evidence>
<dbReference type="Proteomes" id="UP001176059">
    <property type="component" value="Unassembled WGS sequence"/>
</dbReference>